<feature type="domain" description="MATH" evidence="7">
    <location>
        <begin position="369"/>
        <end position="504"/>
    </location>
</feature>
<dbReference type="CDD" id="cd00132">
    <property type="entry name" value="CRIB"/>
    <property type="match status" value="1"/>
</dbReference>
<evidence type="ECO:0000313" key="9">
    <source>
        <dbReference type="Proteomes" id="UP000193920"/>
    </source>
</evidence>
<proteinExistence type="predicted"/>
<dbReference type="SUPFAM" id="SSF50044">
    <property type="entry name" value="SH3-domain"/>
    <property type="match status" value="2"/>
</dbReference>
<dbReference type="AlphaFoldDB" id="A0A1Y1YZF5"/>
<dbReference type="SUPFAM" id="SSF49599">
    <property type="entry name" value="TRAF domain-like"/>
    <property type="match status" value="1"/>
</dbReference>
<dbReference type="EMBL" id="MCOG01000482">
    <property type="protein sequence ID" value="ORY03077.1"/>
    <property type="molecule type" value="Genomic_DNA"/>
</dbReference>
<dbReference type="InterPro" id="IPR000095">
    <property type="entry name" value="CRIB_dom"/>
</dbReference>
<dbReference type="InterPro" id="IPR036936">
    <property type="entry name" value="CRIB_dom_sf"/>
</dbReference>
<dbReference type="Proteomes" id="UP000193920">
    <property type="component" value="Unassembled WGS sequence"/>
</dbReference>
<accession>A0A1Y1YZF5</accession>
<dbReference type="Pfam" id="PF21205">
    <property type="entry name" value="Rep3_C"/>
    <property type="match status" value="1"/>
</dbReference>
<feature type="region of interest" description="Disordered" evidence="4">
    <location>
        <begin position="83"/>
        <end position="199"/>
    </location>
</feature>
<feature type="domain" description="SH3" evidence="5">
    <location>
        <begin position="279"/>
        <end position="342"/>
    </location>
</feature>
<dbReference type="PROSITE" id="PS50002">
    <property type="entry name" value="SH3"/>
    <property type="match status" value="2"/>
</dbReference>
<dbReference type="InterPro" id="IPR001452">
    <property type="entry name" value="SH3_domain"/>
</dbReference>
<evidence type="ECO:0000256" key="3">
    <source>
        <dbReference type="PROSITE-ProRule" id="PRU00192"/>
    </source>
</evidence>
<keyword evidence="2" id="KW-0727">SH2 domain</keyword>
<feature type="region of interest" description="Disordered" evidence="4">
    <location>
        <begin position="1"/>
        <end position="21"/>
    </location>
</feature>
<evidence type="ECO:0008006" key="10">
    <source>
        <dbReference type="Google" id="ProtNLM"/>
    </source>
</evidence>
<dbReference type="Gene3D" id="3.90.810.10">
    <property type="entry name" value="CRIB domain"/>
    <property type="match status" value="1"/>
</dbReference>
<dbReference type="Pfam" id="PF22486">
    <property type="entry name" value="MATH_2"/>
    <property type="match status" value="1"/>
</dbReference>
<dbReference type="PROSITE" id="PS50144">
    <property type="entry name" value="MATH"/>
    <property type="match status" value="1"/>
</dbReference>
<evidence type="ECO:0000313" key="8">
    <source>
        <dbReference type="EMBL" id="ORY03077.1"/>
    </source>
</evidence>
<evidence type="ECO:0000256" key="4">
    <source>
        <dbReference type="SAM" id="MobiDB-lite"/>
    </source>
</evidence>
<dbReference type="InterPro" id="IPR036028">
    <property type="entry name" value="SH3-like_dom_sf"/>
</dbReference>
<feature type="compositionally biased region" description="Basic residues" evidence="4">
    <location>
        <begin position="1"/>
        <end position="12"/>
    </location>
</feature>
<feature type="domain" description="SH3" evidence="5">
    <location>
        <begin position="575"/>
        <end position="638"/>
    </location>
</feature>
<organism evidence="8 9">
    <name type="scientific">Neocallimastix californiae</name>
    <dbReference type="NCBI Taxonomy" id="1754190"/>
    <lineage>
        <taxon>Eukaryota</taxon>
        <taxon>Fungi</taxon>
        <taxon>Fungi incertae sedis</taxon>
        <taxon>Chytridiomycota</taxon>
        <taxon>Chytridiomycota incertae sedis</taxon>
        <taxon>Neocallimastigomycetes</taxon>
        <taxon>Neocallimastigales</taxon>
        <taxon>Neocallimastigaceae</taxon>
        <taxon>Neocallimastix</taxon>
    </lineage>
</organism>
<keyword evidence="1 3" id="KW-0728">SH3 domain</keyword>
<protein>
    <recommendedName>
        <fullName evidence="10">SH3 domain-containing protein</fullName>
    </recommendedName>
</protein>
<name>A0A1Y1YZF5_9FUNG</name>
<dbReference type="PROSITE" id="PS50108">
    <property type="entry name" value="CRIB"/>
    <property type="match status" value="1"/>
</dbReference>
<dbReference type="SMART" id="SM00326">
    <property type="entry name" value="SH3"/>
    <property type="match status" value="2"/>
</dbReference>
<gene>
    <name evidence="8" type="ORF">LY90DRAFT_709385</name>
</gene>
<dbReference type="PANTHER" id="PTHR46037">
    <property type="entry name" value="PROTEIN ENHANCER OF SEVENLESS 2B"/>
    <property type="match status" value="1"/>
</dbReference>
<evidence type="ECO:0000259" key="7">
    <source>
        <dbReference type="PROSITE" id="PS50144"/>
    </source>
</evidence>
<sequence length="752" mass="86052">MSNDKSKRKKNRKNEINKNLIGKPTDFRHVLHMGPESFSSFTDFQNEVIDEAIKQISSAKNMTKEEILSDESNLRIITEFFSKNEKKDQLKPGSSNTFSPRMKKAYQATPISASLPRIVRAPAPPRLIKAPPPPPRTSLPPQAPHKPPLPAKKPLSKQSSQNATINDLSLSKQSSLSNSNNNLSISKQSSLSNSNNSLSLPQTISKEEIKTKKEIDKSTIRIKQTNGIKNENIDEKSTPHTPDKKEEDKKGKESNHENEKSIKKINENQKGKEKEKENKKGDLVIALFDFKGSNTDELEFQRGDYLRVTNWGFEESWAYGYLSNKQQKKGAFPKSYIRVCDNEKKEHYLMKLKELIKNDNIKEDEIIGEDYYEWVIKDWNKLEDEEYCPEFTAGNHRWKILLCPNGDCEEEKDYVSIYLYCLDVENEKFPENSHICANFIFSIRNYNDYSSYNSKKSPNLDYFGKNNNGIGYTQFIKKSELQLKNEKYNTPIIENGKTVIGAYIRVYNKGDEDSSILKNKRQPLPKKISTKELPSRSLDSLSSAPPKLHDNRKSPLDNNGRQTPITAPVAYIPQEDGDLVIALYNFKGTKSDELDFHKGEYLRVTNWNFESDWVFGYKSGNKNKKGSFPKTYISICNDKKDGVPFTSSKLTSSNSIPLLKPYLTSNGDNEFNTMMMNEPMSSNKNEPTQLNSAYPLQNGQFPSQAPNGYQYIYVIPQYSNQFPPPPMPQYYNPKFSEPSMTFHSPEPSNNNK</sequence>
<dbReference type="InterPro" id="IPR008974">
    <property type="entry name" value="TRAF-like"/>
</dbReference>
<feature type="region of interest" description="Disordered" evidence="4">
    <location>
        <begin position="515"/>
        <end position="564"/>
    </location>
</feature>
<evidence type="ECO:0000256" key="1">
    <source>
        <dbReference type="ARBA" id="ARBA00022443"/>
    </source>
</evidence>
<evidence type="ECO:0000259" key="6">
    <source>
        <dbReference type="PROSITE" id="PS50108"/>
    </source>
</evidence>
<comment type="caution">
    <text evidence="8">The sequence shown here is derived from an EMBL/GenBank/DDBJ whole genome shotgun (WGS) entry which is preliminary data.</text>
</comment>
<feature type="compositionally biased region" description="Basic and acidic residues" evidence="4">
    <location>
        <begin position="231"/>
        <end position="277"/>
    </location>
</feature>
<reference evidence="8 9" key="1">
    <citation type="submission" date="2016-08" db="EMBL/GenBank/DDBJ databases">
        <title>A Parts List for Fungal Cellulosomes Revealed by Comparative Genomics.</title>
        <authorList>
            <consortium name="DOE Joint Genome Institute"/>
            <person name="Haitjema C.H."/>
            <person name="Gilmore S.P."/>
            <person name="Henske J.K."/>
            <person name="Solomon K.V."/>
            <person name="De Groot R."/>
            <person name="Kuo A."/>
            <person name="Mondo S.J."/>
            <person name="Salamov A.A."/>
            <person name="Labutti K."/>
            <person name="Zhao Z."/>
            <person name="Chiniquy J."/>
            <person name="Barry K."/>
            <person name="Brewer H.M."/>
            <person name="Purvine S.O."/>
            <person name="Wright A.T."/>
            <person name="Boxma B."/>
            <person name="Van Alen T."/>
            <person name="Hackstein J.H."/>
            <person name="Baker S.E."/>
            <person name="Grigoriev I.V."/>
            <person name="O'Malley M.A."/>
        </authorList>
    </citation>
    <scope>NUCLEOTIDE SEQUENCE [LARGE SCALE GENOMIC DNA]</scope>
    <source>
        <strain evidence="8 9">G1</strain>
    </source>
</reference>
<feature type="compositionally biased region" description="Polar residues" evidence="4">
    <location>
        <begin position="738"/>
        <end position="752"/>
    </location>
</feature>
<dbReference type="InterPro" id="IPR002083">
    <property type="entry name" value="MATH/TRAF_dom"/>
</dbReference>
<dbReference type="Pfam" id="PF14604">
    <property type="entry name" value="SH3_9"/>
    <property type="match status" value="2"/>
</dbReference>
<feature type="domain" description="CRIB" evidence="6">
    <location>
        <begin position="21"/>
        <end position="34"/>
    </location>
</feature>
<feature type="region of interest" description="Disordered" evidence="4">
    <location>
        <begin position="725"/>
        <end position="752"/>
    </location>
</feature>
<dbReference type="OrthoDB" id="6250593at2759"/>
<dbReference type="STRING" id="1754190.A0A1Y1YZF5"/>
<keyword evidence="9" id="KW-1185">Reference proteome</keyword>
<evidence type="ECO:0000256" key="2">
    <source>
        <dbReference type="ARBA" id="ARBA00022999"/>
    </source>
</evidence>
<feature type="compositionally biased region" description="Low complexity" evidence="4">
    <location>
        <begin position="168"/>
        <end position="199"/>
    </location>
</feature>
<evidence type="ECO:0000259" key="5">
    <source>
        <dbReference type="PROSITE" id="PS50002"/>
    </source>
</evidence>
<feature type="compositionally biased region" description="Low complexity" evidence="4">
    <location>
        <begin position="152"/>
        <end position="161"/>
    </location>
</feature>
<dbReference type="InterPro" id="IPR043539">
    <property type="entry name" value="Grb2-like"/>
</dbReference>
<feature type="compositionally biased region" description="Pro residues" evidence="4">
    <location>
        <begin position="122"/>
        <end position="151"/>
    </location>
</feature>
<dbReference type="CDD" id="cd00174">
    <property type="entry name" value="SH3"/>
    <property type="match status" value="2"/>
</dbReference>
<dbReference type="Gene3D" id="2.60.210.10">
    <property type="entry name" value="Apoptosis, Tumor Necrosis Factor Receptor Associated Protein 2, Chain A"/>
    <property type="match status" value="1"/>
</dbReference>
<dbReference type="Gene3D" id="2.30.30.40">
    <property type="entry name" value="SH3 Domains"/>
    <property type="match status" value="2"/>
</dbReference>
<feature type="region of interest" description="Disordered" evidence="4">
    <location>
        <begin position="220"/>
        <end position="277"/>
    </location>
</feature>
<dbReference type="SMART" id="SM00061">
    <property type="entry name" value="MATH"/>
    <property type="match status" value="1"/>
</dbReference>